<feature type="compositionally biased region" description="Basic residues" evidence="1">
    <location>
        <begin position="62"/>
        <end position="85"/>
    </location>
</feature>
<reference evidence="2 3" key="1">
    <citation type="submission" date="2024-04" db="EMBL/GenBank/DDBJ databases">
        <authorList>
            <person name="Waldvogel A.-M."/>
            <person name="Schoenle A."/>
        </authorList>
    </citation>
    <scope>NUCLEOTIDE SEQUENCE [LARGE SCALE GENOMIC DNA]</scope>
</reference>
<gene>
    <name evidence="2" type="ORF">KC01_LOCUS39849</name>
</gene>
<evidence type="ECO:0000313" key="3">
    <source>
        <dbReference type="Proteomes" id="UP001497482"/>
    </source>
</evidence>
<dbReference type="EMBL" id="OZ035830">
    <property type="protein sequence ID" value="CAL1613679.1"/>
    <property type="molecule type" value="Genomic_DNA"/>
</dbReference>
<organism evidence="2 3">
    <name type="scientific">Knipowitschia caucasica</name>
    <name type="common">Caucasian dwarf goby</name>
    <name type="synonym">Pomatoschistus caucasicus</name>
    <dbReference type="NCBI Taxonomy" id="637954"/>
    <lineage>
        <taxon>Eukaryota</taxon>
        <taxon>Metazoa</taxon>
        <taxon>Chordata</taxon>
        <taxon>Craniata</taxon>
        <taxon>Vertebrata</taxon>
        <taxon>Euteleostomi</taxon>
        <taxon>Actinopterygii</taxon>
        <taxon>Neopterygii</taxon>
        <taxon>Teleostei</taxon>
        <taxon>Neoteleostei</taxon>
        <taxon>Acanthomorphata</taxon>
        <taxon>Gobiaria</taxon>
        <taxon>Gobiiformes</taxon>
        <taxon>Gobioidei</taxon>
        <taxon>Gobiidae</taxon>
        <taxon>Gobiinae</taxon>
        <taxon>Knipowitschia</taxon>
    </lineage>
</organism>
<feature type="compositionally biased region" description="Polar residues" evidence="1">
    <location>
        <begin position="44"/>
        <end position="54"/>
    </location>
</feature>
<dbReference type="AlphaFoldDB" id="A0AAV2MJS2"/>
<keyword evidence="3" id="KW-1185">Reference proteome</keyword>
<proteinExistence type="predicted"/>
<evidence type="ECO:0000256" key="1">
    <source>
        <dbReference type="SAM" id="MobiDB-lite"/>
    </source>
</evidence>
<evidence type="ECO:0000313" key="2">
    <source>
        <dbReference type="EMBL" id="CAL1613679.1"/>
    </source>
</evidence>
<name>A0AAV2MJS2_KNICA</name>
<protein>
    <submittedName>
        <fullName evidence="2">Uncharacterized protein</fullName>
    </submittedName>
</protein>
<feature type="compositionally biased region" description="Polar residues" evidence="1">
    <location>
        <begin position="14"/>
        <end position="38"/>
    </location>
</feature>
<dbReference type="Proteomes" id="UP001497482">
    <property type="component" value="Chromosome 8"/>
</dbReference>
<sequence length="85" mass="9800">MDCDPIAGLHQERPTTTPHQTQGSLRHTHNHPSTTPENQPARPTDSTHQSTPLTRNFGYTRAHPRHPSHTTRQLYKRHKRGNLRI</sequence>
<accession>A0AAV2MJS2</accession>
<feature type="region of interest" description="Disordered" evidence="1">
    <location>
        <begin position="1"/>
        <end position="85"/>
    </location>
</feature>